<dbReference type="EMBL" id="CM047942">
    <property type="protein sequence ID" value="KAI9901134.1"/>
    <property type="molecule type" value="Genomic_DNA"/>
</dbReference>
<name>A0ACC0V3W6_9HYPO</name>
<accession>A0ACC0V3W6</accession>
<keyword evidence="2" id="KW-1185">Reference proteome</keyword>
<dbReference type="Proteomes" id="UP001163324">
    <property type="component" value="Chromosome 3"/>
</dbReference>
<organism evidence="1 2">
    <name type="scientific">Trichothecium roseum</name>
    <dbReference type="NCBI Taxonomy" id="47278"/>
    <lineage>
        <taxon>Eukaryota</taxon>
        <taxon>Fungi</taxon>
        <taxon>Dikarya</taxon>
        <taxon>Ascomycota</taxon>
        <taxon>Pezizomycotina</taxon>
        <taxon>Sordariomycetes</taxon>
        <taxon>Hypocreomycetidae</taxon>
        <taxon>Hypocreales</taxon>
        <taxon>Hypocreales incertae sedis</taxon>
        <taxon>Trichothecium</taxon>
    </lineage>
</organism>
<evidence type="ECO:0000313" key="2">
    <source>
        <dbReference type="Proteomes" id="UP001163324"/>
    </source>
</evidence>
<gene>
    <name evidence="1" type="ORF">N3K66_002951</name>
</gene>
<reference evidence="1" key="1">
    <citation type="submission" date="2022-10" db="EMBL/GenBank/DDBJ databases">
        <title>Complete Genome of Trichothecium roseum strain YXFP-22015, a Plant Pathogen Isolated from Citrus.</title>
        <authorList>
            <person name="Wang Y."/>
            <person name="Zhu L."/>
        </authorList>
    </citation>
    <scope>NUCLEOTIDE SEQUENCE</scope>
    <source>
        <strain evidence="1">YXFP-22015</strain>
    </source>
</reference>
<sequence length="543" mass="59966">MGGGTSLWASPEWKTDPKEIFNRRLLLLGVTIAMAGCSYGFDQGNIGGVLTFPSFRRAFGLDKIPEKEVANREGYIAAMLAAGGSGGALLGAPLADFLGRKKSIAAMSMLFLIGCSMQEVPNLDVLYAGRLLAGIAIGATSMLAPQYLAENSPKSVRGTLTTSYNLMIVMALSLAFWVNYAVSTRPNQDPEDNSTWQLALGIQLIPGFFLFVLVWFVIETPRALISHGKEDRGLANLCKLRNLPPTHPYIRQEYMEIAAQAELEQSQAKGYSYLVVVPEVFTDASNRRRFFLAVMLFLFHKFTGTDSINYFAPEIFAMIGVPRGSNALLTVGIYGLVKLAATVAYVTVVVDRVGRRLPLMIGATIQATAMLYIGLYIRFGKPEVGGGPEAGGYIGIIMIYLYAIGWSFGHSVACYVTAAEIFPTRIRSVCMAFCLFVNWIVDYGITSATPHMMRDMGYGAFVFFACLTYAGVVFIFFCLPELKGRSIESMDDLFSHSIWGMWRRAYPTEEEKVRRDVQERLVRELEEKSGVELVEDNEAKQRG</sequence>
<protein>
    <submittedName>
        <fullName evidence="1">Uncharacterized protein</fullName>
    </submittedName>
</protein>
<evidence type="ECO:0000313" key="1">
    <source>
        <dbReference type="EMBL" id="KAI9901134.1"/>
    </source>
</evidence>
<comment type="caution">
    <text evidence="1">The sequence shown here is derived from an EMBL/GenBank/DDBJ whole genome shotgun (WGS) entry which is preliminary data.</text>
</comment>
<proteinExistence type="predicted"/>